<dbReference type="EMBL" id="DS547149">
    <property type="protein sequence ID" value="EDR00481.1"/>
    <property type="molecule type" value="Genomic_DNA"/>
</dbReference>
<dbReference type="InParanoid" id="B0DY86"/>
<dbReference type="Proteomes" id="UP000001194">
    <property type="component" value="Unassembled WGS sequence"/>
</dbReference>
<dbReference type="OrthoDB" id="391988at2759"/>
<sequence length="269" mass="30724">MHFFLEPKSVCLMLVRSILECFNRCRILDGWRPATNNGCVIQVGRTVPSPGHRQQRVSRNAGISDIGTAIIAKENGRFVLHDSQGFEHGEGDNFKKVIDFLKARKDMPNVRDQVHAVWLCFQVSLSEGDRLFEAGVEELFRMKSKGELGPVPVITVFTKYDKLVEQIEFGNNLEFHKRNKHLDRESRNARLPEETRAKFQELCLGPFEKSVNKDIPHIAVSTNKEYKDTRKMLNELVRLTADCVKNSLAVDRCCAGLRHRPTRESGCED</sequence>
<reference evidence="1 2" key="1">
    <citation type="journal article" date="2008" name="Nature">
        <title>The genome of Laccaria bicolor provides insights into mycorrhizal symbiosis.</title>
        <authorList>
            <person name="Martin F."/>
            <person name="Aerts A."/>
            <person name="Ahren D."/>
            <person name="Brun A."/>
            <person name="Danchin E.G.J."/>
            <person name="Duchaussoy F."/>
            <person name="Gibon J."/>
            <person name="Kohler A."/>
            <person name="Lindquist E."/>
            <person name="Pereda V."/>
            <person name="Salamov A."/>
            <person name="Shapiro H.J."/>
            <person name="Wuyts J."/>
            <person name="Blaudez D."/>
            <person name="Buee M."/>
            <person name="Brokstein P."/>
            <person name="Canbaeck B."/>
            <person name="Cohen D."/>
            <person name="Courty P.E."/>
            <person name="Coutinho P.M."/>
            <person name="Delaruelle C."/>
            <person name="Detter J.C."/>
            <person name="Deveau A."/>
            <person name="DiFazio S."/>
            <person name="Duplessis S."/>
            <person name="Fraissinet-Tachet L."/>
            <person name="Lucic E."/>
            <person name="Frey-Klett P."/>
            <person name="Fourrey C."/>
            <person name="Feussner I."/>
            <person name="Gay G."/>
            <person name="Grimwood J."/>
            <person name="Hoegger P.J."/>
            <person name="Jain P."/>
            <person name="Kilaru S."/>
            <person name="Labbe J."/>
            <person name="Lin Y.C."/>
            <person name="Legue V."/>
            <person name="Le Tacon F."/>
            <person name="Marmeisse R."/>
            <person name="Melayah D."/>
            <person name="Montanini B."/>
            <person name="Muratet M."/>
            <person name="Nehls U."/>
            <person name="Niculita-Hirzel H."/>
            <person name="Oudot-Le Secq M.P."/>
            <person name="Peter M."/>
            <person name="Quesneville H."/>
            <person name="Rajashekar B."/>
            <person name="Reich M."/>
            <person name="Rouhier N."/>
            <person name="Schmutz J."/>
            <person name="Yin T."/>
            <person name="Chalot M."/>
            <person name="Henrissat B."/>
            <person name="Kuees U."/>
            <person name="Lucas S."/>
            <person name="Van de Peer Y."/>
            <person name="Podila G.K."/>
            <person name="Polle A."/>
            <person name="Pukkila P.J."/>
            <person name="Richardson P.M."/>
            <person name="Rouze P."/>
            <person name="Sanders I.R."/>
            <person name="Stajich J.E."/>
            <person name="Tunlid A."/>
            <person name="Tuskan G."/>
            <person name="Grigoriev I.V."/>
        </authorList>
    </citation>
    <scope>NUCLEOTIDE SEQUENCE [LARGE SCALE GENOMIC DNA]</scope>
    <source>
        <strain evidence="2">S238N-H82 / ATCC MYA-4686</strain>
    </source>
</reference>
<evidence type="ECO:0000313" key="1">
    <source>
        <dbReference type="EMBL" id="EDR00481.1"/>
    </source>
</evidence>
<protein>
    <submittedName>
        <fullName evidence="1">Predicted protein</fullName>
    </submittedName>
</protein>
<dbReference type="GeneID" id="6084516"/>
<keyword evidence="2" id="KW-1185">Reference proteome</keyword>
<accession>B0DY86</accession>
<dbReference type="RefSeq" id="XP_001888873.1">
    <property type="nucleotide sequence ID" value="XM_001888838.1"/>
</dbReference>
<dbReference type="AlphaFoldDB" id="B0DY86"/>
<organism evidence="2">
    <name type="scientific">Laccaria bicolor (strain S238N-H82 / ATCC MYA-4686)</name>
    <name type="common">Bicoloured deceiver</name>
    <name type="synonym">Laccaria laccata var. bicolor</name>
    <dbReference type="NCBI Taxonomy" id="486041"/>
    <lineage>
        <taxon>Eukaryota</taxon>
        <taxon>Fungi</taxon>
        <taxon>Dikarya</taxon>
        <taxon>Basidiomycota</taxon>
        <taxon>Agaricomycotina</taxon>
        <taxon>Agaricomycetes</taxon>
        <taxon>Agaricomycetidae</taxon>
        <taxon>Agaricales</taxon>
        <taxon>Agaricineae</taxon>
        <taxon>Hydnangiaceae</taxon>
        <taxon>Laccaria</taxon>
    </lineage>
</organism>
<gene>
    <name evidence="1" type="ORF">LACBIDRAFT_313402</name>
</gene>
<proteinExistence type="predicted"/>
<evidence type="ECO:0000313" key="2">
    <source>
        <dbReference type="Proteomes" id="UP000001194"/>
    </source>
</evidence>
<name>B0DY86_LACBS</name>
<dbReference type="HOGENOM" id="CLU_1034655_0_0_1"/>
<dbReference type="KEGG" id="lbc:LACBIDRAFT_313402"/>